<dbReference type="PANTHER" id="PTHR12149">
    <property type="entry name" value="FRUCTOSAMINE 3 KINASE-RELATED PROTEIN"/>
    <property type="match status" value="1"/>
</dbReference>
<dbReference type="PIRSF" id="PIRSF006221">
    <property type="entry name" value="Ketosamine-3-kinase"/>
    <property type="match status" value="1"/>
</dbReference>
<dbReference type="HOGENOM" id="CLU_036517_0_1_5"/>
<dbReference type="RefSeq" id="WP_045681886.1">
    <property type="nucleotide sequence ID" value="NZ_CP010803.1"/>
</dbReference>
<dbReference type="Gene3D" id="3.30.200.20">
    <property type="entry name" value="Phosphorylase Kinase, domain 1"/>
    <property type="match status" value="1"/>
</dbReference>
<gene>
    <name evidence="3" type="ORF">TM49_13220</name>
</gene>
<dbReference type="SUPFAM" id="SSF56112">
    <property type="entry name" value="Protein kinase-like (PK-like)"/>
    <property type="match status" value="1"/>
</dbReference>
<name>A0A0D5LRN9_MAREN</name>
<dbReference type="STRING" id="1486262.TM49_13220"/>
<keyword evidence="4" id="KW-1185">Reference proteome</keyword>
<organism evidence="3 4">
    <name type="scientific">Martelella endophytica</name>
    <dbReference type="NCBI Taxonomy" id="1486262"/>
    <lineage>
        <taxon>Bacteria</taxon>
        <taxon>Pseudomonadati</taxon>
        <taxon>Pseudomonadota</taxon>
        <taxon>Alphaproteobacteria</taxon>
        <taxon>Hyphomicrobiales</taxon>
        <taxon>Aurantimonadaceae</taxon>
        <taxon>Martelella</taxon>
    </lineage>
</organism>
<dbReference type="KEGG" id="mey:TM49_13220"/>
<accession>A0A0D5LRN9</accession>
<dbReference type="Proteomes" id="UP000032611">
    <property type="component" value="Chromosome"/>
</dbReference>
<dbReference type="InterPro" id="IPR016477">
    <property type="entry name" value="Fructo-/Ketosamine-3-kinase"/>
</dbReference>
<dbReference type="AlphaFoldDB" id="A0A0D5LRN9"/>
<dbReference type="Gene3D" id="3.90.1200.10">
    <property type="match status" value="1"/>
</dbReference>
<reference evidence="3 4" key="1">
    <citation type="journal article" date="2015" name="Genome Announc.">
        <title>Complete genome sequence of Martelella endophytica YC6887, which has antifungal activity associated with a halophyte.</title>
        <authorList>
            <person name="Khan A."/>
            <person name="Khan H."/>
            <person name="Chung E.J."/>
            <person name="Hossain M.T."/>
            <person name="Chung Y.R."/>
        </authorList>
    </citation>
    <scope>NUCLEOTIDE SEQUENCE [LARGE SCALE GENOMIC DNA]</scope>
    <source>
        <strain evidence="3">YC6887</strain>
    </source>
</reference>
<dbReference type="EMBL" id="CP010803">
    <property type="protein sequence ID" value="AJY46417.1"/>
    <property type="molecule type" value="Genomic_DNA"/>
</dbReference>
<dbReference type="InterPro" id="IPR011009">
    <property type="entry name" value="Kinase-like_dom_sf"/>
</dbReference>
<proteinExistence type="inferred from homology"/>
<sequence length="268" mass="28446">MTDISVTIADLLGVETVRLSHFASGDLSSLMRVETPDGRHFIAKGGPAPDVEGEMLRRIAATGAPAPAVIATSSEILVIEKVPGGSGIGRAGGDLGQVLGKLHGATGSTYGFDADYAFGKVAIRNAPSPSWVGFWRDNRLLNNVPHVASPVARRLEALAGRLGDLIPDTPPAALLHGDLWSGNVMHDGRRVTALIDPACYHGHGEVDLAMLHLFGNPGPDFYATYPPLDPGAQERRAVYSLWPALVHLRLFGEGYRGMVDGFLRQCGV</sequence>
<evidence type="ECO:0000313" key="4">
    <source>
        <dbReference type="Proteomes" id="UP000032611"/>
    </source>
</evidence>
<dbReference type="OrthoDB" id="5291879at2"/>
<evidence type="ECO:0000256" key="1">
    <source>
        <dbReference type="ARBA" id="ARBA00009460"/>
    </source>
</evidence>
<evidence type="ECO:0000256" key="2">
    <source>
        <dbReference type="PIRNR" id="PIRNR006221"/>
    </source>
</evidence>
<dbReference type="Pfam" id="PF03881">
    <property type="entry name" value="Fructosamin_kin"/>
    <property type="match status" value="1"/>
</dbReference>
<keyword evidence="2 3" id="KW-0808">Transferase</keyword>
<keyword evidence="2" id="KW-0418">Kinase</keyword>
<dbReference type="PATRIC" id="fig|1486262.3.peg.2732"/>
<evidence type="ECO:0000313" key="3">
    <source>
        <dbReference type="EMBL" id="AJY46417.1"/>
    </source>
</evidence>
<protein>
    <submittedName>
        <fullName evidence="3">Aminoglycoside phosphotransferase</fullName>
    </submittedName>
</protein>
<comment type="similarity">
    <text evidence="1 2">Belongs to the fructosamine kinase family.</text>
</comment>
<dbReference type="GO" id="GO:0016301">
    <property type="term" value="F:kinase activity"/>
    <property type="evidence" value="ECO:0007669"/>
    <property type="project" value="UniProtKB-UniRule"/>
</dbReference>
<dbReference type="PANTHER" id="PTHR12149:SF8">
    <property type="entry name" value="PROTEIN-RIBULOSAMINE 3-KINASE"/>
    <property type="match status" value="1"/>
</dbReference>